<dbReference type="KEGG" id="bif:N288_20855"/>
<gene>
    <name evidence="1" type="ORF">N288_20855</name>
</gene>
<evidence type="ECO:0000313" key="2">
    <source>
        <dbReference type="Proteomes" id="UP000017805"/>
    </source>
</evidence>
<sequence>MFYTLNYEKLFGPTAHCSYYGFASIVFADYFKRCCS</sequence>
<dbReference type="AlphaFoldDB" id="U5LHE2"/>
<dbReference type="Proteomes" id="UP000017805">
    <property type="component" value="Chromosome"/>
</dbReference>
<evidence type="ECO:0000313" key="1">
    <source>
        <dbReference type="EMBL" id="AGX06017.1"/>
    </source>
</evidence>
<organism evidence="1 2">
    <name type="scientific">Bacillus infantis NRRL B-14911</name>
    <dbReference type="NCBI Taxonomy" id="1367477"/>
    <lineage>
        <taxon>Bacteria</taxon>
        <taxon>Bacillati</taxon>
        <taxon>Bacillota</taxon>
        <taxon>Bacilli</taxon>
        <taxon>Bacillales</taxon>
        <taxon>Bacillaceae</taxon>
        <taxon>Bacillus</taxon>
    </lineage>
</organism>
<dbReference type="EMBL" id="CP006643">
    <property type="protein sequence ID" value="AGX06017.1"/>
    <property type="molecule type" value="Genomic_DNA"/>
</dbReference>
<protein>
    <submittedName>
        <fullName evidence="1">Uncharacterized protein</fullName>
    </submittedName>
</protein>
<dbReference type="HOGENOM" id="CLU_3354530_0_0_9"/>
<reference evidence="1 2" key="1">
    <citation type="submission" date="2013-07" db="EMBL/GenBank/DDBJ databases">
        <title>Complete genome sequence of Bacillus infantis NRRL B-14911 that has potential to induce cardiac disease by antigenic mimicry.</title>
        <authorList>
            <person name="Massilamany C."/>
            <person name="Smith T.P.L."/>
            <person name="Loy J.D."/>
            <person name="Barletta R."/>
            <person name="Reddy J."/>
        </authorList>
    </citation>
    <scope>NUCLEOTIDE SEQUENCE [LARGE SCALE GENOMIC DNA]</scope>
    <source>
        <strain evidence="1 2">NRRL B-14911</strain>
    </source>
</reference>
<proteinExistence type="predicted"/>
<keyword evidence="2" id="KW-1185">Reference proteome</keyword>
<dbReference type="STRING" id="1367477.N288_20855"/>
<accession>U5LHE2</accession>
<name>U5LHE2_9BACI</name>